<dbReference type="STRING" id="670487.Ocepr_2242"/>
<dbReference type="eggNOG" id="COG1555">
    <property type="taxonomic scope" value="Bacteria"/>
</dbReference>
<protein>
    <submittedName>
        <fullName evidence="2">Soluble ligand binding domain</fullName>
    </submittedName>
</protein>
<dbReference type="Gene3D" id="3.10.560.10">
    <property type="entry name" value="Outer membrane lipoprotein wza domain like"/>
    <property type="match status" value="1"/>
</dbReference>
<dbReference type="EMBL" id="CP002361">
    <property type="protein sequence ID" value="ADR37690.1"/>
    <property type="molecule type" value="Genomic_DNA"/>
</dbReference>
<dbReference type="HOGENOM" id="CLU_052011_1_1_0"/>
<dbReference type="SMART" id="SM00278">
    <property type="entry name" value="HhH1"/>
    <property type="match status" value="2"/>
</dbReference>
<dbReference type="InterPro" id="IPR019554">
    <property type="entry name" value="Soluble_ligand-bd"/>
</dbReference>
<dbReference type="GO" id="GO:0015628">
    <property type="term" value="P:protein secretion by the type II secretion system"/>
    <property type="evidence" value="ECO:0007669"/>
    <property type="project" value="TreeGrafter"/>
</dbReference>
<gene>
    <name evidence="2" type="ordered locus">Ocepr_2242</name>
</gene>
<proteinExistence type="predicted"/>
<dbReference type="Proteomes" id="UP000008722">
    <property type="component" value="Chromosome"/>
</dbReference>
<dbReference type="InterPro" id="IPR051675">
    <property type="entry name" value="Endo/Exo/Phosphatase_dom_1"/>
</dbReference>
<dbReference type="GO" id="GO:0003677">
    <property type="term" value="F:DNA binding"/>
    <property type="evidence" value="ECO:0007669"/>
    <property type="project" value="InterPro"/>
</dbReference>
<evidence type="ECO:0000259" key="1">
    <source>
        <dbReference type="SMART" id="SM00278"/>
    </source>
</evidence>
<sequence precursor="true">MARLQPVALGLYLALVLALGLARLEPHLSVRFSPVALEREPPVVAVTGAVHRPGVYTLEPGARVADALAAAGGAAPGADLEALDLALPLADGETLRVPARGEAALETPGAPRPRVNVNRASAEELEAVPGIGPALARRIVAYRPYRTLAELVRVPGIGPRTLERLRPYLTP</sequence>
<dbReference type="PANTHER" id="PTHR21180">
    <property type="entry name" value="ENDONUCLEASE/EXONUCLEASE/PHOSPHATASE FAMILY DOMAIN-CONTAINING PROTEIN 1"/>
    <property type="match status" value="1"/>
</dbReference>
<feature type="domain" description="Helix-hairpin-helix DNA-binding motif class 1" evidence="1">
    <location>
        <begin position="123"/>
        <end position="142"/>
    </location>
</feature>
<feature type="domain" description="Helix-hairpin-helix DNA-binding motif class 1" evidence="1">
    <location>
        <begin position="149"/>
        <end position="168"/>
    </location>
</feature>
<reference evidence="2 3" key="2">
    <citation type="journal article" date="2011" name="Stand. Genomic Sci.">
        <title>Complete genome sequence of Oceanithermus profundus type strain (506).</title>
        <authorList>
            <person name="Pati A."/>
            <person name="Zhang X."/>
            <person name="Lapidus A."/>
            <person name="Nolan M."/>
            <person name="Lucas S."/>
            <person name="Del Rio T.G."/>
            <person name="Tice H."/>
            <person name="Cheng J.F."/>
            <person name="Tapia R."/>
            <person name="Han C."/>
            <person name="Goodwin L."/>
            <person name="Pitluck S."/>
            <person name="Liolios K."/>
            <person name="Pagani I."/>
            <person name="Ivanova N."/>
            <person name="Mavromatis K."/>
            <person name="Chen A."/>
            <person name="Palaniappan K."/>
            <person name="Hauser L."/>
            <person name="Jeffries C.D."/>
            <person name="Brambilla E.M."/>
            <person name="Rohl A."/>
            <person name="Mwirichia R."/>
            <person name="Rohde M."/>
            <person name="Tindall B.J."/>
            <person name="Sikorski J."/>
            <person name="Wirth R."/>
            <person name="Goker M."/>
            <person name="Woyke T."/>
            <person name="Detter J.C."/>
            <person name="Bristow J."/>
            <person name="Eisen J.A."/>
            <person name="Markowitz V."/>
            <person name="Hugenholtz P."/>
            <person name="Kyrpides N.C."/>
            <person name="Klenk H.P."/>
            <person name="Land M."/>
        </authorList>
    </citation>
    <scope>NUCLEOTIDE SEQUENCE [LARGE SCALE GENOMIC DNA]</scope>
    <source>
        <strain evidence="3">DSM 14977 / NBRC 100410 / VKM B-2274 / 506</strain>
    </source>
</reference>
<accession>E4U5F8</accession>
<dbReference type="InterPro" id="IPR003583">
    <property type="entry name" value="Hlx-hairpin-Hlx_DNA-bd_motif"/>
</dbReference>
<dbReference type="GO" id="GO:0015627">
    <property type="term" value="C:type II protein secretion system complex"/>
    <property type="evidence" value="ECO:0007669"/>
    <property type="project" value="TreeGrafter"/>
</dbReference>
<organism evidence="2 3">
    <name type="scientific">Oceanithermus profundus (strain DSM 14977 / NBRC 100410 / VKM B-2274 / 506)</name>
    <dbReference type="NCBI Taxonomy" id="670487"/>
    <lineage>
        <taxon>Bacteria</taxon>
        <taxon>Thermotogati</taxon>
        <taxon>Deinococcota</taxon>
        <taxon>Deinococci</taxon>
        <taxon>Thermales</taxon>
        <taxon>Thermaceae</taxon>
        <taxon>Oceanithermus</taxon>
    </lineage>
</organism>
<dbReference type="RefSeq" id="WP_013458860.1">
    <property type="nucleotide sequence ID" value="NC_014761.1"/>
</dbReference>
<keyword evidence="3" id="KW-1185">Reference proteome</keyword>
<dbReference type="InterPro" id="IPR010994">
    <property type="entry name" value="RuvA_2-like"/>
</dbReference>
<evidence type="ECO:0000313" key="3">
    <source>
        <dbReference type="Proteomes" id="UP000008722"/>
    </source>
</evidence>
<dbReference type="PANTHER" id="PTHR21180:SF32">
    <property type="entry name" value="ENDONUCLEASE_EXONUCLEASE_PHOSPHATASE FAMILY DOMAIN-CONTAINING PROTEIN 1"/>
    <property type="match status" value="1"/>
</dbReference>
<dbReference type="Gene3D" id="1.10.150.320">
    <property type="entry name" value="Photosystem II 12 kDa extrinsic protein"/>
    <property type="match status" value="1"/>
</dbReference>
<dbReference type="AlphaFoldDB" id="E4U5F8"/>
<dbReference type="KEGG" id="opr:Ocepr_2242"/>
<name>E4U5F8_OCEP5</name>
<evidence type="ECO:0000313" key="2">
    <source>
        <dbReference type="EMBL" id="ADR37690.1"/>
    </source>
</evidence>
<dbReference type="Pfam" id="PF12836">
    <property type="entry name" value="HHH_3"/>
    <property type="match status" value="1"/>
</dbReference>
<dbReference type="SUPFAM" id="SSF47781">
    <property type="entry name" value="RuvA domain 2-like"/>
    <property type="match status" value="1"/>
</dbReference>
<reference evidence="3" key="1">
    <citation type="submission" date="2010-11" db="EMBL/GenBank/DDBJ databases">
        <title>The complete sequence of chromosome of Oceanithermus profundus DSM 14977.</title>
        <authorList>
            <consortium name="US DOE Joint Genome Institute (JGI-PGF)"/>
            <person name="Lucas S."/>
            <person name="Copeland A."/>
            <person name="Lapidus A."/>
            <person name="Bruce D."/>
            <person name="Goodwin L."/>
            <person name="Pitluck S."/>
            <person name="Kyrpides N."/>
            <person name="Mavromatis K."/>
            <person name="Pagani I."/>
            <person name="Ivanova N."/>
            <person name="Zhang X."/>
            <person name="Brettin T."/>
            <person name="Detter J.C."/>
            <person name="Tapia R."/>
            <person name="Han C."/>
            <person name="Land M."/>
            <person name="Hauser L."/>
            <person name="Markowitz V."/>
            <person name="Cheng J.-F."/>
            <person name="Hugenholtz P."/>
            <person name="Woyke T."/>
            <person name="Wu D."/>
            <person name="Tindall B."/>
            <person name="Faehnrich R."/>
            <person name="Brambilla E."/>
            <person name="Klenk H.-P."/>
            <person name="Eisen J.A."/>
        </authorList>
    </citation>
    <scope>NUCLEOTIDE SEQUENCE [LARGE SCALE GENOMIC DNA]</scope>
    <source>
        <strain evidence="3">DSM 14977 / NBRC 100410 / VKM B-2274 / 506</strain>
    </source>
</reference>
<dbReference type="Pfam" id="PF10531">
    <property type="entry name" value="SLBB"/>
    <property type="match status" value="1"/>
</dbReference>
<dbReference type="OrthoDB" id="9790239at2"/>
<dbReference type="GO" id="GO:0006281">
    <property type="term" value="P:DNA repair"/>
    <property type="evidence" value="ECO:0007669"/>
    <property type="project" value="InterPro"/>
</dbReference>